<dbReference type="GO" id="GO:0005506">
    <property type="term" value="F:iron ion binding"/>
    <property type="evidence" value="ECO:0007669"/>
    <property type="project" value="UniProtKB-UniRule"/>
</dbReference>
<reference evidence="8 9" key="1">
    <citation type="submission" date="2015-07" db="EMBL/GenBank/DDBJ databases">
        <title>Draft genome of Bellilinea caldifistulae DSM 17877.</title>
        <authorList>
            <person name="Hemp J."/>
            <person name="Ward L.M."/>
            <person name="Pace L.A."/>
            <person name="Fischer W.W."/>
        </authorList>
    </citation>
    <scope>NUCLEOTIDE SEQUENCE [LARGE SCALE GENOMIC DNA]</scope>
    <source>
        <strain evidence="8 9">GOMI-1</strain>
    </source>
</reference>
<evidence type="ECO:0000256" key="5">
    <source>
        <dbReference type="ARBA" id="ARBA00023014"/>
    </source>
</evidence>
<dbReference type="InterPro" id="IPR051269">
    <property type="entry name" value="Fe-S_cluster_ET"/>
</dbReference>
<keyword evidence="2 6" id="KW-0479">Metal-binding</keyword>
<comment type="function">
    <text evidence="6">Ferredoxins are iron-sulfur proteins that transfer electrons in a wide variety of metabolic reactions.</text>
</comment>
<evidence type="ECO:0000313" key="9">
    <source>
        <dbReference type="Proteomes" id="UP000050514"/>
    </source>
</evidence>
<dbReference type="EMBL" id="LGHJ01000014">
    <property type="protein sequence ID" value="KPL75449.1"/>
    <property type="molecule type" value="Genomic_DNA"/>
</dbReference>
<dbReference type="PRINTS" id="PR00352">
    <property type="entry name" value="3FE4SFRDOXIN"/>
</dbReference>
<dbReference type="AlphaFoldDB" id="A0A0P6Y1K8"/>
<name>A0A0P6Y1K8_9CHLR</name>
<dbReference type="OrthoDB" id="9803319at2"/>
<dbReference type="PANTHER" id="PTHR36923">
    <property type="entry name" value="FERREDOXIN"/>
    <property type="match status" value="1"/>
</dbReference>
<keyword evidence="3 6" id="KW-0249">Electron transport</keyword>
<dbReference type="PROSITE" id="PS51379">
    <property type="entry name" value="4FE4S_FER_2"/>
    <property type="match status" value="1"/>
</dbReference>
<evidence type="ECO:0000256" key="2">
    <source>
        <dbReference type="ARBA" id="ARBA00022723"/>
    </source>
</evidence>
<dbReference type="InterPro" id="IPR017896">
    <property type="entry name" value="4Fe4S_Fe-S-bd"/>
</dbReference>
<keyword evidence="4 6" id="KW-0408">Iron</keyword>
<proteinExistence type="predicted"/>
<evidence type="ECO:0000256" key="6">
    <source>
        <dbReference type="RuleBase" id="RU368020"/>
    </source>
</evidence>
<dbReference type="SUPFAM" id="SSF54862">
    <property type="entry name" value="4Fe-4S ferredoxins"/>
    <property type="match status" value="1"/>
</dbReference>
<evidence type="ECO:0000256" key="4">
    <source>
        <dbReference type="ARBA" id="ARBA00023004"/>
    </source>
</evidence>
<dbReference type="InterPro" id="IPR001080">
    <property type="entry name" value="3Fe4S_ferredoxin"/>
</dbReference>
<evidence type="ECO:0000256" key="3">
    <source>
        <dbReference type="ARBA" id="ARBA00022982"/>
    </source>
</evidence>
<dbReference type="PANTHER" id="PTHR36923:SF3">
    <property type="entry name" value="FERREDOXIN"/>
    <property type="match status" value="1"/>
</dbReference>
<dbReference type="GO" id="GO:0051536">
    <property type="term" value="F:iron-sulfur cluster binding"/>
    <property type="evidence" value="ECO:0007669"/>
    <property type="project" value="UniProtKB-KW"/>
</dbReference>
<keyword evidence="9" id="KW-1185">Reference proteome</keyword>
<keyword evidence="5 6" id="KW-0411">Iron-sulfur</keyword>
<dbReference type="RefSeq" id="WP_061914162.1">
    <property type="nucleotide sequence ID" value="NZ_DF967971.1"/>
</dbReference>
<protein>
    <recommendedName>
        <fullName evidence="6">Ferredoxin</fullName>
    </recommendedName>
</protein>
<dbReference type="STRING" id="360411.AC812_09280"/>
<evidence type="ECO:0000313" key="8">
    <source>
        <dbReference type="EMBL" id="KPL75449.1"/>
    </source>
</evidence>
<gene>
    <name evidence="8" type="ORF">AC812_09280</name>
</gene>
<evidence type="ECO:0000259" key="7">
    <source>
        <dbReference type="PROSITE" id="PS51379"/>
    </source>
</evidence>
<dbReference type="Pfam" id="PF13370">
    <property type="entry name" value="Fer4_13"/>
    <property type="match status" value="1"/>
</dbReference>
<evidence type="ECO:0000256" key="1">
    <source>
        <dbReference type="ARBA" id="ARBA00022448"/>
    </source>
</evidence>
<keyword evidence="1 6" id="KW-0813">Transport</keyword>
<comment type="caution">
    <text evidence="8">The sequence shown here is derived from an EMBL/GenBank/DDBJ whole genome shotgun (WGS) entry which is preliminary data.</text>
</comment>
<sequence>MKVFVDPDICMGCGVCETIAPEIFQLGDAIHAIVIMDPVPESYRDLVQQAVDECPEEAISFED</sequence>
<organism evidence="8 9">
    <name type="scientific">Bellilinea caldifistulae</name>
    <dbReference type="NCBI Taxonomy" id="360411"/>
    <lineage>
        <taxon>Bacteria</taxon>
        <taxon>Bacillati</taxon>
        <taxon>Chloroflexota</taxon>
        <taxon>Anaerolineae</taxon>
        <taxon>Anaerolineales</taxon>
        <taxon>Anaerolineaceae</taxon>
        <taxon>Bellilinea</taxon>
    </lineage>
</organism>
<feature type="domain" description="4Fe-4S ferredoxin-type" evidence="7">
    <location>
        <begin position="1"/>
        <end position="29"/>
    </location>
</feature>
<dbReference type="GO" id="GO:0009055">
    <property type="term" value="F:electron transfer activity"/>
    <property type="evidence" value="ECO:0007669"/>
    <property type="project" value="UniProtKB-UniRule"/>
</dbReference>
<dbReference type="Gene3D" id="3.30.70.20">
    <property type="match status" value="1"/>
</dbReference>
<accession>A0A0P6Y1K8</accession>
<dbReference type="Proteomes" id="UP000050514">
    <property type="component" value="Unassembled WGS sequence"/>
</dbReference>